<dbReference type="SUPFAM" id="SSF143422">
    <property type="entry name" value="Transposase IS200-like"/>
    <property type="match status" value="1"/>
</dbReference>
<dbReference type="PANTHER" id="PTHR33360:SF4">
    <property type="entry name" value="TRANSPOSASE IS200-LIKE PROTEIN"/>
    <property type="match status" value="1"/>
</dbReference>
<dbReference type="GO" id="GO:0004803">
    <property type="term" value="F:transposase activity"/>
    <property type="evidence" value="ECO:0007669"/>
    <property type="project" value="InterPro"/>
</dbReference>
<keyword evidence="3" id="KW-1185">Reference proteome</keyword>
<evidence type="ECO:0000313" key="3">
    <source>
        <dbReference type="Proteomes" id="UP000324020"/>
    </source>
</evidence>
<dbReference type="InterPro" id="IPR036515">
    <property type="entry name" value="Transposase_17_sf"/>
</dbReference>
<dbReference type="SMART" id="SM01321">
    <property type="entry name" value="Y1_Tnp"/>
    <property type="match status" value="1"/>
</dbReference>
<accession>A0A1G7M3A5</accession>
<feature type="domain" description="Transposase IS200-like" evidence="1">
    <location>
        <begin position="15"/>
        <end position="135"/>
    </location>
</feature>
<dbReference type="Proteomes" id="UP000324020">
    <property type="component" value="Unassembled WGS sequence"/>
</dbReference>
<dbReference type="Gene3D" id="3.30.70.1290">
    <property type="entry name" value="Transposase IS200-like"/>
    <property type="match status" value="1"/>
</dbReference>
<dbReference type="Pfam" id="PF01797">
    <property type="entry name" value="Y1_Tnp"/>
    <property type="match status" value="1"/>
</dbReference>
<evidence type="ECO:0000259" key="1">
    <source>
        <dbReference type="SMART" id="SM01321"/>
    </source>
</evidence>
<dbReference type="NCBIfam" id="NF033573">
    <property type="entry name" value="transpos_IS200"/>
    <property type="match status" value="1"/>
</dbReference>
<organism evidence="2 3">
    <name type="scientific">Halorubrum xinjiangense</name>
    <dbReference type="NCBI Taxonomy" id="261291"/>
    <lineage>
        <taxon>Archaea</taxon>
        <taxon>Methanobacteriati</taxon>
        <taxon>Methanobacteriota</taxon>
        <taxon>Stenosarchaea group</taxon>
        <taxon>Halobacteria</taxon>
        <taxon>Halobacteriales</taxon>
        <taxon>Haloferacaceae</taxon>
        <taxon>Halorubrum</taxon>
    </lineage>
</organism>
<dbReference type="EMBL" id="FNBO01000005">
    <property type="protein sequence ID" value="SDF56096.1"/>
    <property type="molecule type" value="Genomic_DNA"/>
</dbReference>
<dbReference type="GO" id="GO:0006313">
    <property type="term" value="P:DNA transposition"/>
    <property type="evidence" value="ECO:0007669"/>
    <property type="project" value="InterPro"/>
</dbReference>
<proteinExistence type="predicted"/>
<protein>
    <submittedName>
        <fullName evidence="2">Putative transposase</fullName>
    </submittedName>
</protein>
<reference evidence="2 3" key="1">
    <citation type="submission" date="2016-10" db="EMBL/GenBank/DDBJ databases">
        <authorList>
            <person name="Varghese N."/>
            <person name="Submissions S."/>
        </authorList>
    </citation>
    <scope>NUCLEOTIDE SEQUENCE [LARGE SCALE GENOMIC DNA]</scope>
    <source>
        <strain evidence="2 3">CGMCC 1.3527</strain>
    </source>
</reference>
<sequence>MNPMEYDLDSGAHSTYSLHYHLILTTKYRRGVLTEERTQFIREVISGFTDNYGVELTNLDGEDDHVHILFRAKPTTNLVKFINTVKGATARRIRNEYEDELKTELWGDSFWNDSYCLISTGQVSLDVLKQYVEDQREN</sequence>
<gene>
    <name evidence="2" type="ORF">SAMN04488067_105198</name>
</gene>
<dbReference type="PANTHER" id="PTHR33360">
    <property type="entry name" value="TRANSPOSASE FOR INSERTION SEQUENCE ELEMENT IS200"/>
    <property type="match status" value="1"/>
</dbReference>
<evidence type="ECO:0000313" key="2">
    <source>
        <dbReference type="EMBL" id="SDF56096.1"/>
    </source>
</evidence>
<dbReference type="GO" id="GO:0003677">
    <property type="term" value="F:DNA binding"/>
    <property type="evidence" value="ECO:0007669"/>
    <property type="project" value="InterPro"/>
</dbReference>
<dbReference type="AlphaFoldDB" id="A0A1G7M3A5"/>
<name>A0A1G7M3A5_9EURY</name>
<dbReference type="InterPro" id="IPR002686">
    <property type="entry name" value="Transposase_17"/>
</dbReference>